<feature type="domain" description="DUF4246" evidence="2">
    <location>
        <begin position="71"/>
        <end position="145"/>
    </location>
</feature>
<keyword evidence="4" id="KW-1185">Reference proteome</keyword>
<evidence type="ECO:0000259" key="2">
    <source>
        <dbReference type="Pfam" id="PF21666"/>
    </source>
</evidence>
<dbReference type="Pfam" id="PF14033">
    <property type="entry name" value="DUF4246"/>
    <property type="match status" value="1"/>
</dbReference>
<accession>A0A0A1T8Y3</accession>
<dbReference type="OrthoDB" id="415532at2759"/>
<dbReference type="InterPro" id="IPR049207">
    <property type="entry name" value="DUF4246_N"/>
</dbReference>
<dbReference type="InterPro" id="IPR025340">
    <property type="entry name" value="DUF4246"/>
</dbReference>
<reference evidence="3 4" key="1">
    <citation type="journal article" date="2015" name="Genome Announc.">
        <title>Draft Genome Sequence and Gene Annotation of the Entomopathogenic Fungus Verticillium hemipterigenum.</title>
        <authorList>
            <person name="Horn F."/>
            <person name="Habel A."/>
            <person name="Scharf D.H."/>
            <person name="Dworschak J."/>
            <person name="Brakhage A.A."/>
            <person name="Guthke R."/>
            <person name="Hertweck C."/>
            <person name="Linde J."/>
        </authorList>
    </citation>
    <scope>NUCLEOTIDE SEQUENCE [LARGE SCALE GENOMIC DNA]</scope>
</reference>
<evidence type="ECO:0000313" key="3">
    <source>
        <dbReference type="EMBL" id="CEJ82727.1"/>
    </source>
</evidence>
<evidence type="ECO:0000313" key="4">
    <source>
        <dbReference type="Proteomes" id="UP000039046"/>
    </source>
</evidence>
<dbReference type="InterPro" id="IPR049192">
    <property type="entry name" value="DUF4246_C"/>
</dbReference>
<organism evidence="3 4">
    <name type="scientific">[Torrubiella] hemipterigena</name>
    <dbReference type="NCBI Taxonomy" id="1531966"/>
    <lineage>
        <taxon>Eukaryota</taxon>
        <taxon>Fungi</taxon>
        <taxon>Dikarya</taxon>
        <taxon>Ascomycota</taxon>
        <taxon>Pezizomycotina</taxon>
        <taxon>Sordariomycetes</taxon>
        <taxon>Hypocreomycetidae</taxon>
        <taxon>Hypocreales</taxon>
        <taxon>Clavicipitaceae</taxon>
        <taxon>Clavicipitaceae incertae sedis</taxon>
        <taxon>'Torrubiella' clade</taxon>
    </lineage>
</organism>
<evidence type="ECO:0000259" key="1">
    <source>
        <dbReference type="Pfam" id="PF14033"/>
    </source>
</evidence>
<dbReference type="HOGENOM" id="CLU_012066_2_1_1"/>
<sequence length="700" mass="80143">MTHPQEWPSGKPFTTAQKDAITGWMRQFIVMPSYDRAFEWFKWTYEESLSGDFMKQLLAEYQLGERGQTSLPGFGLPFDDMPDSEEHFPMFTIESSNEMGLGEWAANTLSIRETCILYIVNSITDKPEWWVKVKNPEIVAKWKAEALAADWSFINIFADMSEAMFDSAICELERKADLYEQTGLIPVFDYSACVVKDDKLLTDDLITELKAAVSSFENVPDAKKDWHPGSNNQVLDLVHPSLWPIVYGRTRILPDKQISIADCLDHAGLGVVIPRPFHPDRDDPYRQIHTYSDKFQWLPCNVAIKDGTAKIESYINNAHPRIHADLYPVIEKFIAKSLPALDLVYRWPNDYDTQRIREHQAQHACIIEDSCRSCYPQACPERYINAQSPEEFDALLKRQLSGEVHEEDDPRGDHGEMWDIDVDEKDINDPRLKWFIATHPMALTPDLRLPKLPLGKLGCFENFSRLQFIVKLANIHLTPENPTYEGGSWHVEGMRNEHICATALYYYDSDNITDSHLDFRTNANREDLSMELSHEQSDDLSIQRVLNIDTSGPAVQEIGGVNTRQGRALFFPNVYQHRVRDFKLADPTRPGHRKILALFLVDPKIPVISSANVPPQQLDWWANETGMGSMPHQENTLDKQQLSGKNVLPPELAAMVADNVEFPISLDAAKAIREELMAERKVFVQGSQRSEYNEWSFCEH</sequence>
<dbReference type="PANTHER" id="PTHR33119">
    <property type="entry name" value="IFI3P"/>
    <property type="match status" value="1"/>
</dbReference>
<dbReference type="Pfam" id="PF21666">
    <property type="entry name" value="DUF4246_N"/>
    <property type="match status" value="1"/>
</dbReference>
<dbReference type="AlphaFoldDB" id="A0A0A1T8Y3"/>
<dbReference type="PANTHER" id="PTHR33119:SF1">
    <property type="entry name" value="FE2OG DIOXYGENASE DOMAIN-CONTAINING PROTEIN"/>
    <property type="match status" value="1"/>
</dbReference>
<gene>
    <name evidence="3" type="ORF">VHEMI02776</name>
</gene>
<protein>
    <submittedName>
        <fullName evidence="3">Uncharacterized protein</fullName>
    </submittedName>
</protein>
<proteinExistence type="predicted"/>
<feature type="domain" description="DUF4246" evidence="1">
    <location>
        <begin position="162"/>
        <end position="623"/>
    </location>
</feature>
<dbReference type="EMBL" id="CDHN01000001">
    <property type="protein sequence ID" value="CEJ82727.1"/>
    <property type="molecule type" value="Genomic_DNA"/>
</dbReference>
<name>A0A0A1T8Y3_9HYPO</name>
<dbReference type="STRING" id="1531966.A0A0A1T8Y3"/>
<dbReference type="Proteomes" id="UP000039046">
    <property type="component" value="Unassembled WGS sequence"/>
</dbReference>